<feature type="coiled-coil region" evidence="1">
    <location>
        <begin position="276"/>
        <end position="303"/>
    </location>
</feature>
<accession>A0A6J5PL79</accession>
<reference evidence="3" key="1">
    <citation type="submission" date="2020-05" db="EMBL/GenBank/DDBJ databases">
        <authorList>
            <person name="Chiriac C."/>
            <person name="Salcher M."/>
            <person name="Ghai R."/>
            <person name="Kavagutti S V."/>
        </authorList>
    </citation>
    <scope>NUCLEOTIDE SEQUENCE</scope>
</reference>
<feature type="compositionally biased region" description="Polar residues" evidence="2">
    <location>
        <begin position="445"/>
        <end position="454"/>
    </location>
</feature>
<evidence type="ECO:0000313" key="3">
    <source>
        <dbReference type="EMBL" id="CAB4172589.1"/>
    </source>
</evidence>
<gene>
    <name evidence="3" type="ORF">UFOVP934_26</name>
</gene>
<feature type="region of interest" description="Disordered" evidence="2">
    <location>
        <begin position="420"/>
        <end position="454"/>
    </location>
</feature>
<keyword evidence="1" id="KW-0175">Coiled coil</keyword>
<sequence>MASLSELEFGLRAAHEAGNTEHAAAFANAIRQMRAATPEASAPTTDAIPQGRSMRGGFAQQVGQAFENPAVNPQPLPLASLAKGVGAGALLTIPGATGDLASLIIGDNPITTANLATMAFGEPKDEGERAGRLTGNLLAAPFLPGAAAKSVGMLKDAATAAQYGKTAAALRAAQIAVDPVAPLIQGAVTAGGKAYNGMRNVANYALAPGITAENRLAAMAADPAAAAAAMRNTENLVTSGGPMSVGERLAAGNVAEPRIAAAQEALGEGKLAPQVQAAQQERIAAIQSNIQNVERELAQNVNAMTPAKAGALSTVRDGLLRSLAEAQAEATAAGGQIAGRIPNPSQMEIGQSLAERAAIGGREATTEVISPAFKESFKMAGETPIIINNVLRNAQELAGTERAMTDASTVSEGIRSLRKFEAPPQPGVPGAGGRGGYSDARNPAQPGTSSLTLEQFQDIRSTLSGELRDVRSLPAGTPDKATRERFLKNTLWDMDEALAQSAISPEARAAYERARGLQITEKVEPFGTGVTAQLNQRGLNNVPQILPEEAVAAFAKSESPATQYGVSFARDPKTAQDMAEGFSGLFRRVAIGEDGLVDAAAASKFIREHSPQLDVLEKAGVRVRDQLTQITTEAAKNAQQRAALAAESTKFKGAQNAESLVDLSLNSASDMDAVRRRLSPSAQAALSAEVKNRALDVMKANNPEAAIKYLTDKKDAILVALGKTGEAEHAAMLNAAKMQKQLMETRNAVPNTGLYDPAVLQAKFTPSQLASLEVANAEIARIKQMSELAKTGGNARVTPAPASWNNFVTSANPLLWLKTVAAKLGKNWGDSRINAEAFRVMYENPERFTAGLDRAIAQTKRGEAVRALTSDARTAGAARALNAMAPPSDNRNAMAR</sequence>
<organism evidence="3">
    <name type="scientific">uncultured Caudovirales phage</name>
    <dbReference type="NCBI Taxonomy" id="2100421"/>
    <lineage>
        <taxon>Viruses</taxon>
        <taxon>Duplodnaviria</taxon>
        <taxon>Heunggongvirae</taxon>
        <taxon>Uroviricota</taxon>
        <taxon>Caudoviricetes</taxon>
        <taxon>Peduoviridae</taxon>
        <taxon>Maltschvirus</taxon>
        <taxon>Maltschvirus maltsch</taxon>
    </lineage>
</organism>
<dbReference type="EMBL" id="LR796886">
    <property type="protein sequence ID" value="CAB4172589.1"/>
    <property type="molecule type" value="Genomic_DNA"/>
</dbReference>
<evidence type="ECO:0000256" key="2">
    <source>
        <dbReference type="SAM" id="MobiDB-lite"/>
    </source>
</evidence>
<evidence type="ECO:0000256" key="1">
    <source>
        <dbReference type="SAM" id="Coils"/>
    </source>
</evidence>
<proteinExistence type="predicted"/>
<name>A0A6J5PL79_9CAUD</name>
<protein>
    <submittedName>
        <fullName evidence="3">Uncharacterized protein</fullName>
    </submittedName>
</protein>